<reference evidence="9 10" key="1">
    <citation type="submission" date="2017-04" db="EMBL/GenBank/DDBJ databases">
        <authorList>
            <person name="Afonso C.L."/>
            <person name="Miller P.J."/>
            <person name="Scott M.A."/>
            <person name="Spackman E."/>
            <person name="Goraichik I."/>
            <person name="Dimitrov K.M."/>
            <person name="Suarez D.L."/>
            <person name="Swayne D.E."/>
        </authorList>
    </citation>
    <scope>NUCLEOTIDE SEQUENCE [LARGE SCALE GENOMIC DNA]</scope>
    <source>
        <strain evidence="9 10">DSM 26133</strain>
    </source>
</reference>
<dbReference type="PANTHER" id="PTHR30572:SF18">
    <property type="entry name" value="ABC-TYPE MACROLIDE FAMILY EXPORT SYSTEM PERMEASE COMPONENT 2"/>
    <property type="match status" value="1"/>
</dbReference>
<evidence type="ECO:0000256" key="4">
    <source>
        <dbReference type="ARBA" id="ARBA00022989"/>
    </source>
</evidence>
<keyword evidence="2" id="KW-1003">Cell membrane</keyword>
<keyword evidence="10" id="KW-1185">Reference proteome</keyword>
<evidence type="ECO:0000256" key="3">
    <source>
        <dbReference type="ARBA" id="ARBA00022692"/>
    </source>
</evidence>
<dbReference type="OrthoDB" id="5933722at2"/>
<dbReference type="STRING" id="692418.SAMN04488029_3932"/>
<feature type="domain" description="ABC3 transporter permease C-terminal" evidence="7">
    <location>
        <begin position="301"/>
        <end position="418"/>
    </location>
</feature>
<dbReference type="EMBL" id="FWYF01000005">
    <property type="protein sequence ID" value="SMD38895.1"/>
    <property type="molecule type" value="Genomic_DNA"/>
</dbReference>
<evidence type="ECO:0000259" key="7">
    <source>
        <dbReference type="Pfam" id="PF02687"/>
    </source>
</evidence>
<dbReference type="AlphaFoldDB" id="A0A1W2GQE0"/>
<name>A0A1W2GQE0_REIFA</name>
<organism evidence="9 10">
    <name type="scientific">Reichenbachiella faecimaris</name>
    <dbReference type="NCBI Taxonomy" id="692418"/>
    <lineage>
        <taxon>Bacteria</taxon>
        <taxon>Pseudomonadati</taxon>
        <taxon>Bacteroidota</taxon>
        <taxon>Cytophagia</taxon>
        <taxon>Cytophagales</taxon>
        <taxon>Reichenbachiellaceae</taxon>
        <taxon>Reichenbachiella</taxon>
    </lineage>
</organism>
<feature type="transmembrane region" description="Helical" evidence="6">
    <location>
        <begin position="434"/>
        <end position="458"/>
    </location>
</feature>
<feature type="domain" description="ABC3 transporter permease C-terminal" evidence="7">
    <location>
        <begin position="691"/>
        <end position="804"/>
    </location>
</feature>
<keyword evidence="3 6" id="KW-0812">Transmembrane</keyword>
<accession>A0A1W2GQE0</accession>
<dbReference type="Proteomes" id="UP000192472">
    <property type="component" value="Unassembled WGS sequence"/>
</dbReference>
<dbReference type="RefSeq" id="WP_084374555.1">
    <property type="nucleotide sequence ID" value="NZ_FWYF01000005.1"/>
</dbReference>
<feature type="transmembrane region" description="Helical" evidence="6">
    <location>
        <begin position="688"/>
        <end position="712"/>
    </location>
</feature>
<dbReference type="GO" id="GO:0022857">
    <property type="term" value="F:transmembrane transporter activity"/>
    <property type="evidence" value="ECO:0007669"/>
    <property type="project" value="TreeGrafter"/>
</dbReference>
<protein>
    <submittedName>
        <fullName evidence="9">Putative ABC transport system permease protein</fullName>
    </submittedName>
</protein>
<evidence type="ECO:0000313" key="10">
    <source>
        <dbReference type="Proteomes" id="UP000192472"/>
    </source>
</evidence>
<dbReference type="GO" id="GO:0005886">
    <property type="term" value="C:plasma membrane"/>
    <property type="evidence" value="ECO:0007669"/>
    <property type="project" value="UniProtKB-SubCell"/>
</dbReference>
<feature type="transmembrane region" description="Helical" evidence="6">
    <location>
        <begin position="740"/>
        <end position="763"/>
    </location>
</feature>
<feature type="transmembrane region" description="Helical" evidence="6">
    <location>
        <begin position="342"/>
        <end position="369"/>
    </location>
</feature>
<keyword evidence="4 6" id="KW-1133">Transmembrane helix</keyword>
<gene>
    <name evidence="9" type="ORF">SAMN04488029_3932</name>
</gene>
<feature type="transmembrane region" description="Helical" evidence="6">
    <location>
        <begin position="21"/>
        <end position="41"/>
    </location>
</feature>
<sequence length="811" mass="90729">MLKNFINIAFRNLLKHKFYSFLNILGLSIGLSCFMVISLFVTDELSFDAFHKDSENIYRVDFAAKLNGSDHIAGKVGAPAAQALLNDYPIVKDAIRVSATGNWFIKEKGFEKTFKEEHVLMADSNFFSFFTVPMIHGNPETVLVRPNTLVMDQTTARKMFGQDNPVGKTLVLDNTTDYEVTGVYEDLPKNSHFRQNIILSVASFPRRAKSTNWVNTSFNTYIKFQDGIDSKQLEENFPELIEKYIGPLIQKFFGQSLAEFKEAGNNVGFSLFPMEMIHLHSDKDGELAPNSDISYIYIFSAVAIFILLLACINFMNLATARSASRAKEVGVRKVMGALKNQLIYQFISEALVISFFSFLIAYLLTIVFLPSFNELASKELTVAQLFNGTYVLLMVVIMLVVGLFAGSYPAFYLSRFQPAEVLKGKVKLGMKSGALRSLLVIFQFSISIVLMIGTAVVFDQLSFIQNKKLGFNKDQILMVEDAWILDKKVETFKTEVKRNINVENATVASFTPVGGNNNSDLFFKSPSGEADQSMVIDLAEVDHDFIETLGIEMAKGRFFSKEFLSDSNSVVINKAAVKMFGYENPIGDKIYTYGGSQEEPEVLDFKIIGVMEDFHFKSLRDNITPLVFFLGKSTGFAMFKINTGNIQQTIADIEQTWADIAPGQPFTYSFMDQKFDSMYEAEQKIGKIFTVFAILGILIACLGLFGLASFTAEQKTKEIGIRKALGASSSGIVFMLSKNFIKLVAVAFVLAVPAAYFAMGYWLEDFAYRTEIKPVTFIGIGILAFAIAWLTMGFQSWKAARLNPVQSLREE</sequence>
<dbReference type="InterPro" id="IPR050250">
    <property type="entry name" value="Macrolide_Exporter_MacB"/>
</dbReference>
<keyword evidence="5 6" id="KW-0472">Membrane</keyword>
<comment type="subcellular location">
    <subcellularLocation>
        <location evidence="1">Cell membrane</location>
        <topology evidence="1">Multi-pass membrane protein</topology>
    </subcellularLocation>
</comment>
<feature type="domain" description="MacB-like periplasmic core" evidence="8">
    <location>
        <begin position="20"/>
        <end position="237"/>
    </location>
</feature>
<dbReference type="Pfam" id="PF02687">
    <property type="entry name" value="FtsX"/>
    <property type="match status" value="2"/>
</dbReference>
<feature type="domain" description="MacB-like periplasmic core" evidence="8">
    <location>
        <begin position="450"/>
        <end position="615"/>
    </location>
</feature>
<feature type="transmembrane region" description="Helical" evidence="6">
    <location>
        <begin position="775"/>
        <end position="794"/>
    </location>
</feature>
<evidence type="ECO:0000256" key="5">
    <source>
        <dbReference type="ARBA" id="ARBA00023136"/>
    </source>
</evidence>
<feature type="transmembrane region" description="Helical" evidence="6">
    <location>
        <begin position="389"/>
        <end position="413"/>
    </location>
</feature>
<evidence type="ECO:0000259" key="8">
    <source>
        <dbReference type="Pfam" id="PF12704"/>
    </source>
</evidence>
<dbReference type="PROSITE" id="PS51257">
    <property type="entry name" value="PROKAR_LIPOPROTEIN"/>
    <property type="match status" value="1"/>
</dbReference>
<evidence type="ECO:0000256" key="2">
    <source>
        <dbReference type="ARBA" id="ARBA00022475"/>
    </source>
</evidence>
<feature type="transmembrane region" description="Helical" evidence="6">
    <location>
        <begin position="295"/>
        <end position="317"/>
    </location>
</feature>
<evidence type="ECO:0000256" key="1">
    <source>
        <dbReference type="ARBA" id="ARBA00004651"/>
    </source>
</evidence>
<evidence type="ECO:0000313" key="9">
    <source>
        <dbReference type="EMBL" id="SMD38895.1"/>
    </source>
</evidence>
<evidence type="ECO:0000256" key="6">
    <source>
        <dbReference type="SAM" id="Phobius"/>
    </source>
</evidence>
<dbReference type="InterPro" id="IPR025857">
    <property type="entry name" value="MacB_PCD"/>
</dbReference>
<dbReference type="PANTHER" id="PTHR30572">
    <property type="entry name" value="MEMBRANE COMPONENT OF TRANSPORTER-RELATED"/>
    <property type="match status" value="1"/>
</dbReference>
<dbReference type="InterPro" id="IPR003838">
    <property type="entry name" value="ABC3_permease_C"/>
</dbReference>
<proteinExistence type="predicted"/>
<dbReference type="Pfam" id="PF12704">
    <property type="entry name" value="MacB_PCD"/>
    <property type="match status" value="2"/>
</dbReference>